<gene>
    <name evidence="1" type="ORF">CVT26_000941</name>
</gene>
<proteinExistence type="predicted"/>
<dbReference type="InterPro" id="IPR011051">
    <property type="entry name" value="RmlC_Cupin_sf"/>
</dbReference>
<dbReference type="AlphaFoldDB" id="A0A409W779"/>
<evidence type="ECO:0000313" key="1">
    <source>
        <dbReference type="EMBL" id="PPQ74390.1"/>
    </source>
</evidence>
<comment type="caution">
    <text evidence="1">The sequence shown here is derived from an EMBL/GenBank/DDBJ whole genome shotgun (WGS) entry which is preliminary data.</text>
</comment>
<dbReference type="InParanoid" id="A0A409W779"/>
<protein>
    <submittedName>
        <fullName evidence="1">Uncharacterized protein</fullName>
    </submittedName>
</protein>
<dbReference type="InterPro" id="IPR014710">
    <property type="entry name" value="RmlC-like_jellyroll"/>
</dbReference>
<reference evidence="1 2" key="1">
    <citation type="journal article" date="2018" name="Evol. Lett.">
        <title>Horizontal gene cluster transfer increased hallucinogenic mushroom diversity.</title>
        <authorList>
            <person name="Reynolds H.T."/>
            <person name="Vijayakumar V."/>
            <person name="Gluck-Thaler E."/>
            <person name="Korotkin H.B."/>
            <person name="Matheny P.B."/>
            <person name="Slot J.C."/>
        </authorList>
    </citation>
    <scope>NUCLEOTIDE SEQUENCE [LARGE SCALE GENOMIC DNA]</scope>
    <source>
        <strain evidence="1 2">SRW20</strain>
    </source>
</reference>
<sequence length="183" mass="21104">MTIADLETLPPTLELGHQSTMTFLRNEPYLARVHVAAITDGETLYVPPHWHETHDELFRIIKGRLRVLIGKEWRDYTSADGEICIPRGTVHSLKGFQGEETIFEERTEPMDAEKEVFFRNFLVDGKLPTSFLQVMVVCYHGDMRLAFPGNIKWLESGLVTLFGYYIAPLFGYKVKYEGYKKTI</sequence>
<dbReference type="OrthoDB" id="504210at2759"/>
<keyword evidence="2" id="KW-1185">Reference proteome</keyword>
<dbReference type="Proteomes" id="UP000284706">
    <property type="component" value="Unassembled WGS sequence"/>
</dbReference>
<organism evidence="1 2">
    <name type="scientific">Gymnopilus dilepis</name>
    <dbReference type="NCBI Taxonomy" id="231916"/>
    <lineage>
        <taxon>Eukaryota</taxon>
        <taxon>Fungi</taxon>
        <taxon>Dikarya</taxon>
        <taxon>Basidiomycota</taxon>
        <taxon>Agaricomycotina</taxon>
        <taxon>Agaricomycetes</taxon>
        <taxon>Agaricomycetidae</taxon>
        <taxon>Agaricales</taxon>
        <taxon>Agaricineae</taxon>
        <taxon>Hymenogastraceae</taxon>
        <taxon>Gymnopilus</taxon>
    </lineage>
</organism>
<dbReference type="Gene3D" id="2.60.120.10">
    <property type="entry name" value="Jelly Rolls"/>
    <property type="match status" value="1"/>
</dbReference>
<name>A0A409W779_9AGAR</name>
<accession>A0A409W779</accession>
<dbReference type="EMBL" id="NHYE01005343">
    <property type="protein sequence ID" value="PPQ74390.1"/>
    <property type="molecule type" value="Genomic_DNA"/>
</dbReference>
<evidence type="ECO:0000313" key="2">
    <source>
        <dbReference type="Proteomes" id="UP000284706"/>
    </source>
</evidence>
<dbReference type="SUPFAM" id="SSF51182">
    <property type="entry name" value="RmlC-like cupins"/>
    <property type="match status" value="1"/>
</dbReference>